<dbReference type="PANTHER" id="PTHR30349">
    <property type="entry name" value="PHAGE INTEGRASE-RELATED"/>
    <property type="match status" value="1"/>
</dbReference>
<dbReference type="InterPro" id="IPR050090">
    <property type="entry name" value="Tyrosine_recombinase_XerCD"/>
</dbReference>
<sequence>MPDKLAIKLDGVVSRQRKILGTAMEYAAHELKLLDANPVPALKWIAPRKTVQAIDRRRVTNPAQVRELLDAVRVQKRSGPRLVAFFACLYYAGMRPEEAAGLSKHQLALPEEGWGEIHLETARTHAGKYWTDSGKNRDDRQLKQRDRGTIRPVPSPPELTALLHRHIRTFGTAPDGRLFRGERNNDELPKLTILRAWRKARQKALPPELAATDLAASPYDLRHAGISLWLSSGMPPKQVAEWAGRSLEVLFRIYAHVLSGSNDTIRALVEKGLKSTQSDVTEDTSSRA</sequence>
<proteinExistence type="predicted"/>
<dbReference type="RefSeq" id="WP_204843792.1">
    <property type="nucleotide sequence ID" value="NZ_JAFBCL010000001.1"/>
</dbReference>
<evidence type="ECO:0000259" key="3">
    <source>
        <dbReference type="PROSITE" id="PS51898"/>
    </source>
</evidence>
<dbReference type="Proteomes" id="UP001195724">
    <property type="component" value="Unassembled WGS sequence"/>
</dbReference>
<feature type="region of interest" description="Disordered" evidence="2">
    <location>
        <begin position="129"/>
        <end position="155"/>
    </location>
</feature>
<dbReference type="InterPro" id="IPR002104">
    <property type="entry name" value="Integrase_catalytic"/>
</dbReference>
<evidence type="ECO:0000313" key="4">
    <source>
        <dbReference type="EMBL" id="MBM7813124.1"/>
    </source>
</evidence>
<evidence type="ECO:0000256" key="2">
    <source>
        <dbReference type="SAM" id="MobiDB-lite"/>
    </source>
</evidence>
<feature type="domain" description="Tyr recombinase" evidence="3">
    <location>
        <begin position="55"/>
        <end position="270"/>
    </location>
</feature>
<evidence type="ECO:0000313" key="5">
    <source>
        <dbReference type="Proteomes" id="UP001195724"/>
    </source>
</evidence>
<feature type="compositionally biased region" description="Basic and acidic residues" evidence="2">
    <location>
        <begin position="134"/>
        <end position="149"/>
    </location>
</feature>
<organism evidence="4 5">
    <name type="scientific">Saccharothrix algeriensis</name>
    <dbReference type="NCBI Taxonomy" id="173560"/>
    <lineage>
        <taxon>Bacteria</taxon>
        <taxon>Bacillati</taxon>
        <taxon>Actinomycetota</taxon>
        <taxon>Actinomycetes</taxon>
        <taxon>Pseudonocardiales</taxon>
        <taxon>Pseudonocardiaceae</taxon>
        <taxon>Saccharothrix</taxon>
    </lineage>
</organism>
<dbReference type="EMBL" id="JAFBCL010000001">
    <property type="protein sequence ID" value="MBM7813124.1"/>
    <property type="molecule type" value="Genomic_DNA"/>
</dbReference>
<reference evidence="4 5" key="1">
    <citation type="submission" date="2021-01" db="EMBL/GenBank/DDBJ databases">
        <title>Sequencing the genomes of 1000 actinobacteria strains.</title>
        <authorList>
            <person name="Klenk H.-P."/>
        </authorList>
    </citation>
    <scope>NUCLEOTIDE SEQUENCE [LARGE SCALE GENOMIC DNA]</scope>
    <source>
        <strain evidence="4 5">DSM 44581</strain>
    </source>
</reference>
<evidence type="ECO:0000256" key="1">
    <source>
        <dbReference type="ARBA" id="ARBA00023172"/>
    </source>
</evidence>
<dbReference type="PROSITE" id="PS51898">
    <property type="entry name" value="TYR_RECOMBINASE"/>
    <property type="match status" value="1"/>
</dbReference>
<dbReference type="PANTHER" id="PTHR30349:SF64">
    <property type="entry name" value="PROPHAGE INTEGRASE INTD-RELATED"/>
    <property type="match status" value="1"/>
</dbReference>
<accession>A0ABS2SAZ5</accession>
<dbReference type="InterPro" id="IPR013762">
    <property type="entry name" value="Integrase-like_cat_sf"/>
</dbReference>
<protein>
    <submittedName>
        <fullName evidence="4">Integrase</fullName>
    </submittedName>
</protein>
<name>A0ABS2SAZ5_9PSEU</name>
<dbReference type="SUPFAM" id="SSF56349">
    <property type="entry name" value="DNA breaking-rejoining enzymes"/>
    <property type="match status" value="1"/>
</dbReference>
<keyword evidence="1" id="KW-0233">DNA recombination</keyword>
<comment type="caution">
    <text evidence="4">The sequence shown here is derived from an EMBL/GenBank/DDBJ whole genome shotgun (WGS) entry which is preliminary data.</text>
</comment>
<gene>
    <name evidence="4" type="ORF">JOE68_003989</name>
</gene>
<dbReference type="InterPro" id="IPR011010">
    <property type="entry name" value="DNA_brk_join_enz"/>
</dbReference>
<keyword evidence="5" id="KW-1185">Reference proteome</keyword>
<dbReference type="Gene3D" id="1.10.443.10">
    <property type="entry name" value="Intergrase catalytic core"/>
    <property type="match status" value="1"/>
</dbReference>